<evidence type="ECO:0000313" key="2">
    <source>
        <dbReference type="EMBL" id="CAK9038495.1"/>
    </source>
</evidence>
<protein>
    <submittedName>
        <fullName evidence="2">Uncharacterized protein</fullName>
    </submittedName>
</protein>
<sequence length="427" mass="47765">MASLASLLPGHTLAVYYSDDVVWHERLVLWQLKPGFWFILTPDLDLYAEDLRMMGGDGPTKVKLKGHDFRYWSRVGGASYRFAAPLDGEDRLKGYIRQAFQEGLQAPDFDRAWRPANVVTVQGALCPLQDYLGDLDPAALRRRINGKGGVLQHAGQLPSGVVVKPIEPPPEDKIWLAMEKIDEFHFGQTVEVIDDRNGLVKTRSGWVKVELVDVAASPEFLQSRRPAALKPTTLGGAGSDEPAGDSGGDARTLFVDFDEQSIRYKEWRQVVHECVDYSYEDWPHSGPATVHHLLKHFLKYGGDPKQWLELWCRQKGIADQDRVKHELRCLMEVFHLAGTYDQLNLPVLASMETVARRVQCIVDAYSLGGLIQSRLGQCEAVHRICWSRRFGDAPTEDVGRPKGQGGGGAVSSKEPHERAQEGYLAVR</sequence>
<organism evidence="2 3">
    <name type="scientific">Durusdinium trenchii</name>
    <dbReference type="NCBI Taxonomy" id="1381693"/>
    <lineage>
        <taxon>Eukaryota</taxon>
        <taxon>Sar</taxon>
        <taxon>Alveolata</taxon>
        <taxon>Dinophyceae</taxon>
        <taxon>Suessiales</taxon>
        <taxon>Symbiodiniaceae</taxon>
        <taxon>Durusdinium</taxon>
    </lineage>
</organism>
<dbReference type="Proteomes" id="UP001642484">
    <property type="component" value="Unassembled WGS sequence"/>
</dbReference>
<feature type="region of interest" description="Disordered" evidence="1">
    <location>
        <begin position="395"/>
        <end position="427"/>
    </location>
</feature>
<dbReference type="EMBL" id="CAXAMN010012558">
    <property type="protein sequence ID" value="CAK9038495.1"/>
    <property type="molecule type" value="Genomic_DNA"/>
</dbReference>
<name>A0ABP0LJU8_9DINO</name>
<reference evidence="2 3" key="1">
    <citation type="submission" date="2024-02" db="EMBL/GenBank/DDBJ databases">
        <authorList>
            <person name="Chen Y."/>
            <person name="Shah S."/>
            <person name="Dougan E. K."/>
            <person name="Thang M."/>
            <person name="Chan C."/>
        </authorList>
    </citation>
    <scope>NUCLEOTIDE SEQUENCE [LARGE SCALE GENOMIC DNA]</scope>
</reference>
<keyword evidence="3" id="KW-1185">Reference proteome</keyword>
<comment type="caution">
    <text evidence="2">The sequence shown here is derived from an EMBL/GenBank/DDBJ whole genome shotgun (WGS) entry which is preliminary data.</text>
</comment>
<proteinExistence type="predicted"/>
<evidence type="ECO:0000313" key="3">
    <source>
        <dbReference type="Proteomes" id="UP001642484"/>
    </source>
</evidence>
<gene>
    <name evidence="2" type="ORF">CCMP2556_LOCUS21054</name>
</gene>
<feature type="region of interest" description="Disordered" evidence="1">
    <location>
        <begin position="227"/>
        <end position="249"/>
    </location>
</feature>
<evidence type="ECO:0000256" key="1">
    <source>
        <dbReference type="SAM" id="MobiDB-lite"/>
    </source>
</evidence>
<accession>A0ABP0LJU8</accession>